<dbReference type="EMBL" id="NAJQ01001035">
    <property type="protein sequence ID" value="TKA62722.1"/>
    <property type="molecule type" value="Genomic_DNA"/>
</dbReference>
<feature type="compositionally biased region" description="Low complexity" evidence="1">
    <location>
        <begin position="48"/>
        <end position="73"/>
    </location>
</feature>
<evidence type="ECO:0000313" key="3">
    <source>
        <dbReference type="Proteomes" id="UP000309340"/>
    </source>
</evidence>
<sequence length="719" mass="79276">NRRIAYGRQRIPDSQRRLLDRKDSWFPPLPGPPSASIVLEKATQPGAEPITSSSRPISIGSSEPEESSVVSSEESSEEEEFTSSQWPQSPPLAKRDMLPPDSTVGSGSTGQQVVSPRKLPLRSPAKPQAVQPNGEVNNIPQGPKSAHVQQHSLPPKPHLRSKGGETVIRGTQYSANSEEMEMDVPRPLQNPAFLHRRRRSEHMRAAQRRDWLKENYTYKTELGPYRAEVHAHYSTAYPNDPVTRSEMLKVMMEVFPLCEQRPYDGLRRKEEAGSPSTQSRPKPALERSLAARRQEWFKANCVYKYNADQQNVDLAEVFQAYRNAHPHEGYPAGWTTKLDEAVKAGFPELNDAPQHGIKLKPSATAPRIVSGSQNNSGTRRGERQNAQLPMRESKVAQHREWLEANYAYIYDTSAQVQDMAHVFGKFDTTFPGEVEADTFIDLVTTVFPRYREQPENGIKLKAHRPTAPTPMAEPPRGPSKEVRKTQVSSGARKEADDELPDGQQMVSASTSKPRLPSSAKPQAPSASRSETTSASSVVSGPRPSAVEPRPASGFEPRMASTSRAQPTALKQDIASTWPSAQPKSEVSAFAIHEDQAPQPQSVAGIVPSEAQATSTREPAPTSKPVALPTTNGTHTATQPGPFLKPSSRHGVSNPDGTHWHPDTQDTDATPKASMRVFEDFFQAWKSVQPGGAFGRPLPPGRRSKPTATARRVDVLRWEV</sequence>
<dbReference type="OrthoDB" id="3538943at2759"/>
<feature type="region of interest" description="Disordered" evidence="1">
    <location>
        <begin position="1"/>
        <end position="164"/>
    </location>
</feature>
<feature type="region of interest" description="Disordered" evidence="1">
    <location>
        <begin position="454"/>
        <end position="672"/>
    </location>
</feature>
<feature type="compositionally biased region" description="Polar residues" evidence="1">
    <location>
        <begin position="103"/>
        <end position="114"/>
    </location>
</feature>
<feature type="compositionally biased region" description="Polar residues" evidence="1">
    <location>
        <begin position="628"/>
        <end position="638"/>
    </location>
</feature>
<feature type="non-terminal residue" evidence="2">
    <location>
        <position position="1"/>
    </location>
</feature>
<feature type="compositionally biased region" description="Polar residues" evidence="1">
    <location>
        <begin position="573"/>
        <end position="584"/>
    </location>
</feature>
<protein>
    <submittedName>
        <fullName evidence="2">Uncharacterized protein</fullName>
    </submittedName>
</protein>
<feature type="region of interest" description="Disordered" evidence="1">
    <location>
        <begin position="360"/>
        <end position="392"/>
    </location>
</feature>
<feature type="region of interest" description="Disordered" evidence="1">
    <location>
        <begin position="266"/>
        <end position="286"/>
    </location>
</feature>
<feature type="region of interest" description="Disordered" evidence="1">
    <location>
        <begin position="688"/>
        <end position="708"/>
    </location>
</feature>
<dbReference type="AlphaFoldDB" id="A0A4U0WI96"/>
<dbReference type="Proteomes" id="UP000309340">
    <property type="component" value="Unassembled WGS sequence"/>
</dbReference>
<feature type="compositionally biased region" description="Polar residues" evidence="1">
    <location>
        <begin position="130"/>
        <end position="140"/>
    </location>
</feature>
<keyword evidence="3" id="KW-1185">Reference proteome</keyword>
<evidence type="ECO:0000256" key="1">
    <source>
        <dbReference type="SAM" id="MobiDB-lite"/>
    </source>
</evidence>
<accession>A0A4U0WI96</accession>
<dbReference type="STRING" id="329884.A0A4U0WI96"/>
<name>A0A4U0WI96_9PEZI</name>
<feature type="compositionally biased region" description="Low complexity" evidence="1">
    <location>
        <begin position="516"/>
        <end position="539"/>
    </location>
</feature>
<reference evidence="2 3" key="1">
    <citation type="submission" date="2017-03" db="EMBL/GenBank/DDBJ databases">
        <title>Genomes of endolithic fungi from Antarctica.</title>
        <authorList>
            <person name="Coleine C."/>
            <person name="Masonjones S."/>
            <person name="Stajich J.E."/>
        </authorList>
    </citation>
    <scope>NUCLEOTIDE SEQUENCE [LARGE SCALE GENOMIC DNA]</scope>
    <source>
        <strain evidence="2 3">CCFEE 5184</strain>
    </source>
</reference>
<feature type="compositionally biased region" description="Pro residues" evidence="1">
    <location>
        <begin position="467"/>
        <end position="477"/>
    </location>
</feature>
<comment type="caution">
    <text evidence="2">The sequence shown here is derived from an EMBL/GenBank/DDBJ whole genome shotgun (WGS) entry which is preliminary data.</text>
</comment>
<gene>
    <name evidence="2" type="ORF">B0A55_10069</name>
</gene>
<evidence type="ECO:0000313" key="2">
    <source>
        <dbReference type="EMBL" id="TKA62722.1"/>
    </source>
</evidence>
<feature type="compositionally biased region" description="Basic and acidic residues" evidence="1">
    <location>
        <begin position="10"/>
        <end position="24"/>
    </location>
</feature>
<organism evidence="2 3">
    <name type="scientific">Friedmanniomyces simplex</name>
    <dbReference type="NCBI Taxonomy" id="329884"/>
    <lineage>
        <taxon>Eukaryota</taxon>
        <taxon>Fungi</taxon>
        <taxon>Dikarya</taxon>
        <taxon>Ascomycota</taxon>
        <taxon>Pezizomycotina</taxon>
        <taxon>Dothideomycetes</taxon>
        <taxon>Dothideomycetidae</taxon>
        <taxon>Mycosphaerellales</taxon>
        <taxon>Teratosphaeriaceae</taxon>
        <taxon>Friedmanniomyces</taxon>
    </lineage>
</organism>
<proteinExistence type="predicted"/>